<dbReference type="Pfam" id="PF09455">
    <property type="entry name" value="Csx1_HEPN"/>
    <property type="match status" value="1"/>
</dbReference>
<evidence type="ECO:0000259" key="1">
    <source>
        <dbReference type="Pfam" id="PF09455"/>
    </source>
</evidence>
<dbReference type="PANTHER" id="PTHR37169">
    <property type="entry name" value="CRISPR SYSTEM ENDORIBONUCLEASE CSX1-RELATED"/>
    <property type="match status" value="1"/>
</dbReference>
<keyword evidence="5" id="KW-1185">Reference proteome</keyword>
<reference evidence="4" key="1">
    <citation type="journal article" date="2014" name="Int. J. Syst. Evol. Microbiol.">
        <title>Complete genome sequence of Corynebacterium casei LMG S-19264T (=DSM 44701T), isolated from a smear-ripened cheese.</title>
        <authorList>
            <consortium name="US DOE Joint Genome Institute (JGI-PGF)"/>
            <person name="Walter F."/>
            <person name="Albersmeier A."/>
            <person name="Kalinowski J."/>
            <person name="Ruckert C."/>
        </authorList>
    </citation>
    <scope>NUCLEOTIDE SEQUENCE</scope>
    <source>
        <strain evidence="4">JCM 31740</strain>
    </source>
</reference>
<dbReference type="OrthoDB" id="102285at2157"/>
<dbReference type="Gene3D" id="1.10.3740.10">
    <property type="entry name" value="SSO1389-like domains"/>
    <property type="match status" value="1"/>
</dbReference>
<dbReference type="Proteomes" id="UP000276741">
    <property type="component" value="Chromosome"/>
</dbReference>
<dbReference type="RefSeq" id="WP_158613769.1">
    <property type="nucleotide sequence ID" value="NZ_AP018553.1"/>
</dbReference>
<dbReference type="EMBL" id="BMQS01000013">
    <property type="protein sequence ID" value="GGT98893.1"/>
    <property type="molecule type" value="Genomic_DNA"/>
</dbReference>
<feature type="domain" description="CRISPR system endoribonuclease Csx1-like HEPN" evidence="1">
    <location>
        <begin position="374"/>
        <end position="442"/>
    </location>
</feature>
<reference evidence="4" key="4">
    <citation type="submission" date="2020-09" db="EMBL/GenBank/DDBJ databases">
        <authorList>
            <person name="Sun Q."/>
            <person name="Ohkuma M."/>
        </authorList>
    </citation>
    <scope>NUCLEOTIDE SEQUENCE</scope>
    <source>
        <strain evidence="4">JCM 31740</strain>
    </source>
</reference>
<dbReference type="KEGG" id="sacd:HS1genome_1774"/>
<dbReference type="Pfam" id="PF22230">
    <property type="entry name" value="Csx1_CARF"/>
    <property type="match status" value="1"/>
</dbReference>
<feature type="domain" description="CRISPR system endoribonuclease Csx1 CARF" evidence="2">
    <location>
        <begin position="7"/>
        <end position="217"/>
    </location>
</feature>
<dbReference type="InterPro" id="IPR010171">
    <property type="entry name" value="CRISPR_Csx1"/>
</dbReference>
<dbReference type="Proteomes" id="UP000616143">
    <property type="component" value="Unassembled WGS sequence"/>
</dbReference>
<dbReference type="NCBIfam" id="TIGR01897">
    <property type="entry name" value="cas_MJ1666"/>
    <property type="match status" value="1"/>
</dbReference>
<sequence>MSEAKRVLLATWGLPKGWRCVRYALLENPPGKWKRREREHMCVDVKDDTCLAKSTSVALDYFSSPELVGVFLSSTLLHEYDLLERAEGRKLEDLDRELGEAVFERSGSEEDSCNELFGKLKDVKRVRTYCLPGVGTFHTKGGNHAYEGEPGLYFLRAYWETWKLIEELEGELELIVDLSHGVNYQPSLLTDAADLAARVYSVARVGGVRVVAINSDPAVNPEEGATVGLRVVSSYKVKPRTAFSRITEEVTENVLSGDPCRFLKWSDPFLRDNFSKLVTAVEAGLFLSVSHFEGEIRSNLERLERKLEGVREIAIVREPGESKVKYAGAEGLFKELAYVHAFLKALEKAGESEVEGEMSDEELNRKAEDYGQVTSRELIKSELDRVKGMDLKGEWESLSELLEGGSEADSSPNSRNLIAHGGLERNVTLVRRDGRLTKFRYKSAEAVLRALAGERP</sequence>
<evidence type="ECO:0008006" key="6">
    <source>
        <dbReference type="Google" id="ProtNLM"/>
    </source>
</evidence>
<reference evidence="5" key="2">
    <citation type="submission" date="2018-04" db="EMBL/GenBank/DDBJ databases">
        <title>Complete genome sequence of Sulfodiicoccus acidiphilus strain HS-1.</title>
        <authorList>
            <person name="Sakai H.D."/>
            <person name="Kurosawa N."/>
        </authorList>
    </citation>
    <scope>NUCLEOTIDE SEQUENCE [LARGE SCALE GENOMIC DNA]</scope>
    <source>
        <strain evidence="5">HS-1</strain>
    </source>
</reference>
<organism evidence="3 5">
    <name type="scientific">Sulfodiicoccus acidiphilus</name>
    <dbReference type="NCBI Taxonomy" id="1670455"/>
    <lineage>
        <taxon>Archaea</taxon>
        <taxon>Thermoproteota</taxon>
        <taxon>Thermoprotei</taxon>
        <taxon>Sulfolobales</taxon>
        <taxon>Sulfolobaceae</taxon>
        <taxon>Sulfodiicoccus</taxon>
    </lineage>
</organism>
<dbReference type="InterPro" id="IPR019016">
    <property type="entry name" value="Csx1-like_HEPN"/>
</dbReference>
<dbReference type="InterPro" id="IPR053857">
    <property type="entry name" value="Csx1_CARF"/>
</dbReference>
<evidence type="ECO:0000313" key="4">
    <source>
        <dbReference type="EMBL" id="GGT98893.1"/>
    </source>
</evidence>
<evidence type="ECO:0000259" key="2">
    <source>
        <dbReference type="Pfam" id="PF22230"/>
    </source>
</evidence>
<evidence type="ECO:0000313" key="3">
    <source>
        <dbReference type="EMBL" id="BBD73385.1"/>
    </source>
</evidence>
<accession>A0A348B5D3</accession>
<dbReference type="PANTHER" id="PTHR37169:SF1">
    <property type="entry name" value="CRISPR SYSTEM ENDORIBONUCLEASE CSX1"/>
    <property type="match status" value="1"/>
</dbReference>
<dbReference type="EMBL" id="AP018553">
    <property type="protein sequence ID" value="BBD73385.1"/>
    <property type="molecule type" value="Genomic_DNA"/>
</dbReference>
<proteinExistence type="predicted"/>
<name>A0A348B5D3_9CREN</name>
<reference evidence="3" key="3">
    <citation type="journal article" date="2019" name="BMC Res. Notes">
        <title>Complete genome sequence of the Sulfodiicoccus acidiphilus strain HS-1T, the first crenarchaeon that lacks polB3, isolated from an acidic hot spring in Ohwaku-dani, Hakone, Japan.</title>
        <authorList>
            <person name="Sakai H.D."/>
            <person name="Kurosawa N."/>
        </authorList>
    </citation>
    <scope>NUCLEOTIDE SEQUENCE</scope>
    <source>
        <strain evidence="3">HS-1</strain>
    </source>
</reference>
<dbReference type="GeneID" id="38667254"/>
<dbReference type="SUPFAM" id="SSF160980">
    <property type="entry name" value="SSO1389-like"/>
    <property type="match status" value="1"/>
</dbReference>
<protein>
    <recommendedName>
        <fullName evidence="6">CRISPR-associated protein</fullName>
    </recommendedName>
</protein>
<evidence type="ECO:0000313" key="5">
    <source>
        <dbReference type="Proteomes" id="UP000276741"/>
    </source>
</evidence>
<dbReference type="InterPro" id="IPR027419">
    <property type="entry name" value="CRISPR-assoc_Csx1_C"/>
</dbReference>
<gene>
    <name evidence="4" type="ORF">GCM10007116_15390</name>
    <name evidence="3" type="ORF">HS1genome_1774</name>
</gene>
<dbReference type="Gene3D" id="3.40.50.10640">
    <property type="entry name" value="SSO1389-like"/>
    <property type="match status" value="1"/>
</dbReference>
<dbReference type="AlphaFoldDB" id="A0A348B5D3"/>
<dbReference type="InterPro" id="IPR052875">
    <property type="entry name" value="CRISPR_assoc_ribonuclease"/>
</dbReference>